<gene>
    <name evidence="1" type="ORF">GQ43DRAFT_479330</name>
</gene>
<comment type="caution">
    <text evidence="1">The sequence shown here is derived from an EMBL/GenBank/DDBJ whole genome shotgun (WGS) entry which is preliminary data.</text>
</comment>
<protein>
    <submittedName>
        <fullName evidence="1">Uncharacterized protein</fullName>
    </submittedName>
</protein>
<accession>A0A9P4JRN9</accession>
<dbReference type="AlphaFoldDB" id="A0A9P4JRN9"/>
<organism evidence="1 2">
    <name type="scientific">Delitschia confertaspora ATCC 74209</name>
    <dbReference type="NCBI Taxonomy" id="1513339"/>
    <lineage>
        <taxon>Eukaryota</taxon>
        <taxon>Fungi</taxon>
        <taxon>Dikarya</taxon>
        <taxon>Ascomycota</taxon>
        <taxon>Pezizomycotina</taxon>
        <taxon>Dothideomycetes</taxon>
        <taxon>Pleosporomycetidae</taxon>
        <taxon>Pleosporales</taxon>
        <taxon>Delitschiaceae</taxon>
        <taxon>Delitschia</taxon>
    </lineage>
</organism>
<dbReference type="Proteomes" id="UP000799536">
    <property type="component" value="Unassembled WGS sequence"/>
</dbReference>
<dbReference type="OrthoDB" id="10021397at2759"/>
<dbReference type="EMBL" id="ML993913">
    <property type="protein sequence ID" value="KAF2203111.1"/>
    <property type="molecule type" value="Genomic_DNA"/>
</dbReference>
<name>A0A9P4JRN9_9PLEO</name>
<keyword evidence="2" id="KW-1185">Reference proteome</keyword>
<evidence type="ECO:0000313" key="1">
    <source>
        <dbReference type="EMBL" id="KAF2203111.1"/>
    </source>
</evidence>
<reference evidence="1" key="1">
    <citation type="journal article" date="2020" name="Stud. Mycol.">
        <title>101 Dothideomycetes genomes: a test case for predicting lifestyles and emergence of pathogens.</title>
        <authorList>
            <person name="Haridas S."/>
            <person name="Albert R."/>
            <person name="Binder M."/>
            <person name="Bloem J."/>
            <person name="Labutti K."/>
            <person name="Salamov A."/>
            <person name="Andreopoulos B."/>
            <person name="Baker S."/>
            <person name="Barry K."/>
            <person name="Bills G."/>
            <person name="Bluhm B."/>
            <person name="Cannon C."/>
            <person name="Castanera R."/>
            <person name="Culley D."/>
            <person name="Daum C."/>
            <person name="Ezra D."/>
            <person name="Gonzalez J."/>
            <person name="Henrissat B."/>
            <person name="Kuo A."/>
            <person name="Liang C."/>
            <person name="Lipzen A."/>
            <person name="Lutzoni F."/>
            <person name="Magnuson J."/>
            <person name="Mondo S."/>
            <person name="Nolan M."/>
            <person name="Ohm R."/>
            <person name="Pangilinan J."/>
            <person name="Park H.-J."/>
            <person name="Ramirez L."/>
            <person name="Alfaro M."/>
            <person name="Sun H."/>
            <person name="Tritt A."/>
            <person name="Yoshinaga Y."/>
            <person name="Zwiers L.-H."/>
            <person name="Turgeon B."/>
            <person name="Goodwin S."/>
            <person name="Spatafora J."/>
            <person name="Crous P."/>
            <person name="Grigoriev I."/>
        </authorList>
    </citation>
    <scope>NUCLEOTIDE SEQUENCE</scope>
    <source>
        <strain evidence="1">ATCC 74209</strain>
    </source>
</reference>
<sequence length="80" mass="8235">MASITLLMILQKELSVEGIPIGSSLVMFMQTIGGSIYISVAQALSTNNLTNGFFGLGIEGLGIEGLDKSDVANGGITTIT</sequence>
<evidence type="ECO:0000313" key="2">
    <source>
        <dbReference type="Proteomes" id="UP000799536"/>
    </source>
</evidence>
<proteinExistence type="predicted"/>